<dbReference type="EMBL" id="CADCWM010000982">
    <property type="protein sequence ID" value="CAA9586230.1"/>
    <property type="molecule type" value="Genomic_DNA"/>
</dbReference>
<sequence length="32" mass="3171">MPRRAISSGASAAPTEARAACVSADSLRKPAA</sequence>
<dbReference type="AlphaFoldDB" id="A0A6J4VUX9"/>
<evidence type="ECO:0000313" key="2">
    <source>
        <dbReference type="EMBL" id="CAA9586230.1"/>
    </source>
</evidence>
<organism evidence="2">
    <name type="scientific">uncultured Thermomicrobiales bacterium</name>
    <dbReference type="NCBI Taxonomy" id="1645740"/>
    <lineage>
        <taxon>Bacteria</taxon>
        <taxon>Pseudomonadati</taxon>
        <taxon>Thermomicrobiota</taxon>
        <taxon>Thermomicrobia</taxon>
        <taxon>Thermomicrobiales</taxon>
        <taxon>environmental samples</taxon>
    </lineage>
</organism>
<accession>A0A6J4VUX9</accession>
<feature type="region of interest" description="Disordered" evidence="1">
    <location>
        <begin position="1"/>
        <end position="32"/>
    </location>
</feature>
<reference evidence="2" key="1">
    <citation type="submission" date="2020-02" db="EMBL/GenBank/DDBJ databases">
        <authorList>
            <person name="Meier V. D."/>
        </authorList>
    </citation>
    <scope>NUCLEOTIDE SEQUENCE</scope>
    <source>
        <strain evidence="2">AVDCRST_MAG88</strain>
    </source>
</reference>
<evidence type="ECO:0000256" key="1">
    <source>
        <dbReference type="SAM" id="MobiDB-lite"/>
    </source>
</evidence>
<protein>
    <submittedName>
        <fullName evidence="2">Uncharacterized protein</fullName>
    </submittedName>
</protein>
<gene>
    <name evidence="2" type="ORF">AVDCRST_MAG88-3981</name>
</gene>
<name>A0A6J4VUX9_9BACT</name>
<feature type="non-terminal residue" evidence="2">
    <location>
        <position position="32"/>
    </location>
</feature>
<proteinExistence type="predicted"/>